<protein>
    <submittedName>
        <fullName evidence="1">Uncharacterized protein</fullName>
    </submittedName>
</protein>
<keyword evidence="2" id="KW-1185">Reference proteome</keyword>
<name>A0A6P2M1H6_9BURK</name>
<evidence type="ECO:0000313" key="2">
    <source>
        <dbReference type="Proteomes" id="UP000494125"/>
    </source>
</evidence>
<gene>
    <name evidence="1" type="ORF">BDI24065_03601</name>
</gene>
<sequence length="199" mass="22591">MKTITKKAAAAEALANDQRHFTWTCDRHGETAHSVGKADCIKCKAEENARNRESRAALKWRTITGGRLPASYRTEQPTLRATYAARPEGYEIDHRVAKIARDWQGNHIASGLHTVCNVGAIPKRLNRKKANYFDPDNFRDQRPANAYPGGAWDPELTEQEWARVELLVRRYGHDRDAAVRDMQAQIARQHTIYLQTNAA</sequence>
<proteinExistence type="predicted"/>
<evidence type="ECO:0000313" key="1">
    <source>
        <dbReference type="EMBL" id="VWB75744.1"/>
    </source>
</evidence>
<reference evidence="1 2" key="1">
    <citation type="submission" date="2019-09" db="EMBL/GenBank/DDBJ databases">
        <authorList>
            <person name="Depoorter E."/>
        </authorList>
    </citation>
    <scope>NUCLEOTIDE SEQUENCE [LARGE SCALE GENOMIC DNA]</scope>
    <source>
        <strain evidence="1">LMG 24065</strain>
    </source>
</reference>
<dbReference type="GeneID" id="93028674"/>
<dbReference type="AlphaFoldDB" id="A0A6P2M1H6"/>
<dbReference type="RefSeq" id="WP_151048730.1">
    <property type="nucleotide sequence ID" value="NZ_CABVPN010000016.1"/>
</dbReference>
<organism evidence="1 2">
    <name type="scientific">Burkholderia diffusa</name>
    <dbReference type="NCBI Taxonomy" id="488732"/>
    <lineage>
        <taxon>Bacteria</taxon>
        <taxon>Pseudomonadati</taxon>
        <taxon>Pseudomonadota</taxon>
        <taxon>Betaproteobacteria</taxon>
        <taxon>Burkholderiales</taxon>
        <taxon>Burkholderiaceae</taxon>
        <taxon>Burkholderia</taxon>
        <taxon>Burkholderia cepacia complex</taxon>
    </lineage>
</organism>
<accession>A0A6P2M1H6</accession>
<dbReference type="EMBL" id="CABVPN010000016">
    <property type="protein sequence ID" value="VWB75744.1"/>
    <property type="molecule type" value="Genomic_DNA"/>
</dbReference>
<dbReference type="Proteomes" id="UP000494125">
    <property type="component" value="Unassembled WGS sequence"/>
</dbReference>